<evidence type="ECO:0000256" key="5">
    <source>
        <dbReference type="ARBA" id="ARBA00023136"/>
    </source>
</evidence>
<name>A0A8J4PS51_9MYCE</name>
<evidence type="ECO:0000256" key="6">
    <source>
        <dbReference type="SAM" id="Phobius"/>
    </source>
</evidence>
<comment type="subcellular location">
    <subcellularLocation>
        <location evidence="1">Endomembrane system</location>
        <topology evidence="1">Multi-pass membrane protein</topology>
    </subcellularLocation>
</comment>
<evidence type="ECO:0000256" key="3">
    <source>
        <dbReference type="ARBA" id="ARBA00022692"/>
    </source>
</evidence>
<dbReference type="GO" id="GO:0005384">
    <property type="term" value="F:manganese ion transmembrane transporter activity"/>
    <property type="evidence" value="ECO:0007669"/>
    <property type="project" value="InterPro"/>
</dbReference>
<keyword evidence="4 6" id="KW-1133">Transmembrane helix</keyword>
<feature type="transmembrane region" description="Helical" evidence="6">
    <location>
        <begin position="184"/>
        <end position="204"/>
    </location>
</feature>
<feature type="transmembrane region" description="Helical" evidence="6">
    <location>
        <begin position="216"/>
        <end position="236"/>
    </location>
</feature>
<proteinExistence type="inferred from homology"/>
<dbReference type="Proteomes" id="UP000695562">
    <property type="component" value="Unassembled WGS sequence"/>
</dbReference>
<dbReference type="InterPro" id="IPR008217">
    <property type="entry name" value="Ccc1_fam"/>
</dbReference>
<reference evidence="7" key="1">
    <citation type="submission" date="2020-01" db="EMBL/GenBank/DDBJ databases">
        <title>Development of genomics and gene disruption for Polysphondylium violaceum indicates a role for the polyketide synthase stlB in stalk morphogenesis.</title>
        <authorList>
            <person name="Narita B."/>
            <person name="Kawabe Y."/>
            <person name="Kin K."/>
            <person name="Saito T."/>
            <person name="Gibbs R."/>
            <person name="Kuspa A."/>
            <person name="Muzny D."/>
            <person name="Queller D."/>
            <person name="Richards S."/>
            <person name="Strassman J."/>
            <person name="Sucgang R."/>
            <person name="Worley K."/>
            <person name="Schaap P."/>
        </authorList>
    </citation>
    <scope>NUCLEOTIDE SEQUENCE</scope>
    <source>
        <strain evidence="7">QSvi11</strain>
    </source>
</reference>
<keyword evidence="5 6" id="KW-0472">Membrane</keyword>
<evidence type="ECO:0000313" key="8">
    <source>
        <dbReference type="Proteomes" id="UP000695562"/>
    </source>
</evidence>
<keyword evidence="3 6" id="KW-0812">Transmembrane</keyword>
<evidence type="ECO:0008006" key="9">
    <source>
        <dbReference type="Google" id="ProtNLM"/>
    </source>
</evidence>
<dbReference type="GO" id="GO:0030026">
    <property type="term" value="P:intracellular manganese ion homeostasis"/>
    <property type="evidence" value="ECO:0007669"/>
    <property type="project" value="InterPro"/>
</dbReference>
<dbReference type="AlphaFoldDB" id="A0A8J4PS51"/>
<dbReference type="PANTHER" id="PTHR31851">
    <property type="entry name" value="FE(2+)/MN(2+) TRANSPORTER PCL1"/>
    <property type="match status" value="1"/>
</dbReference>
<evidence type="ECO:0000256" key="4">
    <source>
        <dbReference type="ARBA" id="ARBA00022989"/>
    </source>
</evidence>
<evidence type="ECO:0000256" key="1">
    <source>
        <dbReference type="ARBA" id="ARBA00004127"/>
    </source>
</evidence>
<keyword evidence="8" id="KW-1185">Reference proteome</keyword>
<dbReference type="OrthoDB" id="73465at2759"/>
<sequence>MPPQQKSASINSNEKSSIINESIPLLAKSSPSSKPSNKFELSKYLKSIIYGGMDGLVSIFVSIAVVASGDASIAVLLVIVLSKLVAGAISMGMGDYLGTQADVDYAKGERNREAWEVEYYLEGEKREMVDIYISRGVPSDIAQEVVDILSKNPKGFVDVMMVEELGIMPDAEQESPWMNGMVNFISFLIFGIVPLLPYLVYLLVADLDHLSNNQNLPTFLAVIGLTIVTLFGMGIYKATSTNTKWWKNGFSTVFFGCIGAGVGYLTIFIIKKINPSIDISR</sequence>
<dbReference type="EMBL" id="AJWJ01000201">
    <property type="protein sequence ID" value="KAF2073488.1"/>
    <property type="molecule type" value="Genomic_DNA"/>
</dbReference>
<organism evidence="7 8">
    <name type="scientific">Polysphondylium violaceum</name>
    <dbReference type="NCBI Taxonomy" id="133409"/>
    <lineage>
        <taxon>Eukaryota</taxon>
        <taxon>Amoebozoa</taxon>
        <taxon>Evosea</taxon>
        <taxon>Eumycetozoa</taxon>
        <taxon>Dictyostelia</taxon>
        <taxon>Dictyosteliales</taxon>
        <taxon>Dictyosteliaceae</taxon>
        <taxon>Polysphondylium</taxon>
    </lineage>
</organism>
<dbReference type="GO" id="GO:0012505">
    <property type="term" value="C:endomembrane system"/>
    <property type="evidence" value="ECO:0007669"/>
    <property type="project" value="UniProtKB-SubCell"/>
</dbReference>
<comment type="similarity">
    <text evidence="2">Belongs to the CCC1 family.</text>
</comment>
<comment type="caution">
    <text evidence="7">The sequence shown here is derived from an EMBL/GenBank/DDBJ whole genome shotgun (WGS) entry which is preliminary data.</text>
</comment>
<protein>
    <recommendedName>
        <fullName evidence="9">Transmembrane protein</fullName>
    </recommendedName>
</protein>
<evidence type="ECO:0000256" key="2">
    <source>
        <dbReference type="ARBA" id="ARBA00007049"/>
    </source>
</evidence>
<dbReference type="Pfam" id="PF01988">
    <property type="entry name" value="VIT1"/>
    <property type="match status" value="1"/>
</dbReference>
<feature type="transmembrane region" description="Helical" evidence="6">
    <location>
        <begin position="248"/>
        <end position="270"/>
    </location>
</feature>
<accession>A0A8J4PS51</accession>
<evidence type="ECO:0000313" key="7">
    <source>
        <dbReference type="EMBL" id="KAF2073488.1"/>
    </source>
</evidence>
<gene>
    <name evidence="7" type="ORF">CYY_005197</name>
</gene>